<comment type="caution">
    <text evidence="1">The sequence shown here is derived from an EMBL/GenBank/DDBJ whole genome shotgun (WGS) entry which is preliminary data.</text>
</comment>
<gene>
    <name evidence="1" type="ORF">LTS18_008416</name>
</gene>
<accession>A0ACC3DXF2</accession>
<keyword evidence="2" id="KW-1185">Reference proteome</keyword>
<proteinExistence type="predicted"/>
<dbReference type="EMBL" id="JAWDJW010000219">
    <property type="protein sequence ID" value="KAK3081274.1"/>
    <property type="molecule type" value="Genomic_DNA"/>
</dbReference>
<reference evidence="1" key="1">
    <citation type="submission" date="2024-09" db="EMBL/GenBank/DDBJ databases">
        <title>Black Yeasts Isolated from many extreme environments.</title>
        <authorList>
            <person name="Coleine C."/>
            <person name="Stajich J.E."/>
            <person name="Selbmann L."/>
        </authorList>
    </citation>
    <scope>NUCLEOTIDE SEQUENCE</scope>
    <source>
        <strain evidence="1">CCFEE 5737</strain>
    </source>
</reference>
<organism evidence="1 2">
    <name type="scientific">Coniosporium uncinatum</name>
    <dbReference type="NCBI Taxonomy" id="93489"/>
    <lineage>
        <taxon>Eukaryota</taxon>
        <taxon>Fungi</taxon>
        <taxon>Dikarya</taxon>
        <taxon>Ascomycota</taxon>
        <taxon>Pezizomycotina</taxon>
        <taxon>Dothideomycetes</taxon>
        <taxon>Dothideomycetes incertae sedis</taxon>
        <taxon>Coniosporium</taxon>
    </lineage>
</organism>
<sequence>MADSSPRPRISAELRYSAFNSHNVAYSWIDNVTPLYAHVLTLKTLKPGTHPVLIRSHGGGLVEGVALGDWFRSYILAFAERESAIIISPECRMLPEANGWEMLDDLRAFLDWLVADDSVKALGKHLDHDNVHLDIDRIVITAESAGAYLAIHALFQQTTQKLTIRALMLQSPMLDLLDAHFSGQRTPLPPSSATSRPTRAIHLNSTS</sequence>
<name>A0ACC3DXF2_9PEZI</name>
<protein>
    <submittedName>
        <fullName evidence="1">Uncharacterized protein</fullName>
    </submittedName>
</protein>
<evidence type="ECO:0000313" key="2">
    <source>
        <dbReference type="Proteomes" id="UP001186974"/>
    </source>
</evidence>
<evidence type="ECO:0000313" key="1">
    <source>
        <dbReference type="EMBL" id="KAK3081274.1"/>
    </source>
</evidence>
<dbReference type="Proteomes" id="UP001186974">
    <property type="component" value="Unassembled WGS sequence"/>
</dbReference>